<reference evidence="9" key="1">
    <citation type="journal article" date="2014" name="Int. J. Syst. Evol. Microbiol.">
        <title>Complete genome sequence of Corynebacterium casei LMG S-19264T (=DSM 44701T), isolated from a smear-ripened cheese.</title>
        <authorList>
            <consortium name="US DOE Joint Genome Institute (JGI-PGF)"/>
            <person name="Walter F."/>
            <person name="Albersmeier A."/>
            <person name="Kalinowski J."/>
            <person name="Ruckert C."/>
        </authorList>
    </citation>
    <scope>NUCLEOTIDE SEQUENCE</scope>
    <source>
        <strain evidence="9">CGMCC 1.12919</strain>
    </source>
</reference>
<dbReference type="InterPro" id="IPR058627">
    <property type="entry name" value="MdtA-like_C"/>
</dbReference>
<comment type="similarity">
    <text evidence="2">Belongs to the membrane fusion protein (MFP) (TC 8.A.1) family.</text>
</comment>
<feature type="compositionally biased region" description="Low complexity" evidence="4">
    <location>
        <begin position="380"/>
        <end position="392"/>
    </location>
</feature>
<dbReference type="Gene3D" id="2.40.30.170">
    <property type="match status" value="1"/>
</dbReference>
<dbReference type="GO" id="GO:0046677">
    <property type="term" value="P:response to antibiotic"/>
    <property type="evidence" value="ECO:0007669"/>
    <property type="project" value="TreeGrafter"/>
</dbReference>
<dbReference type="EMBL" id="BMGG01000003">
    <property type="protein sequence ID" value="GGC59943.1"/>
    <property type="molecule type" value="Genomic_DNA"/>
</dbReference>
<evidence type="ECO:0000256" key="2">
    <source>
        <dbReference type="ARBA" id="ARBA00009477"/>
    </source>
</evidence>
<feature type="domain" description="Multidrug resistance protein MdtA-like beta-barrel" evidence="7">
    <location>
        <begin position="214"/>
        <end position="300"/>
    </location>
</feature>
<dbReference type="Proteomes" id="UP000637002">
    <property type="component" value="Unassembled WGS sequence"/>
</dbReference>
<dbReference type="SUPFAM" id="SSF111369">
    <property type="entry name" value="HlyD-like secretion proteins"/>
    <property type="match status" value="1"/>
</dbReference>
<dbReference type="PANTHER" id="PTHR30158">
    <property type="entry name" value="ACRA/E-RELATED COMPONENT OF DRUG EFFLUX TRANSPORTER"/>
    <property type="match status" value="1"/>
</dbReference>
<protein>
    <submittedName>
        <fullName evidence="9">MexE family multidrug efflux RND transporter periplasmic adaptor subunit</fullName>
    </submittedName>
</protein>
<gene>
    <name evidence="9" type="ORF">GCM10010994_18310</name>
</gene>
<evidence type="ECO:0000259" key="5">
    <source>
        <dbReference type="Pfam" id="PF25876"/>
    </source>
</evidence>
<evidence type="ECO:0000259" key="7">
    <source>
        <dbReference type="Pfam" id="PF25944"/>
    </source>
</evidence>
<dbReference type="Gene3D" id="1.10.287.470">
    <property type="entry name" value="Helix hairpin bin"/>
    <property type="match status" value="1"/>
</dbReference>
<reference evidence="9" key="2">
    <citation type="submission" date="2020-09" db="EMBL/GenBank/DDBJ databases">
        <authorList>
            <person name="Sun Q."/>
            <person name="Zhou Y."/>
        </authorList>
    </citation>
    <scope>NUCLEOTIDE SEQUENCE</scope>
    <source>
        <strain evidence="9">CGMCC 1.12919</strain>
    </source>
</reference>
<dbReference type="Pfam" id="PF25944">
    <property type="entry name" value="Beta-barrel_RND"/>
    <property type="match status" value="1"/>
</dbReference>
<dbReference type="Pfam" id="PF25967">
    <property type="entry name" value="RND-MFP_C"/>
    <property type="match status" value="1"/>
</dbReference>
<sequence length="409" mass="43254">MSSRLIAVLLIAAAAVGAGYYWLRSSAHPPPAQASVALPPPEVNVLTAQAEVVPLTTVYAGRVAGFRDVEIRAQVGGFLLKREFVEGAPVKQGQVLFQIDPKPYQAALDRANAQVAQAQAALRQTADTLRRNEELLRRQVASDKQRDDALAARDQAQASVQLAQAEADTAKLNLGYTTIRSPVSGNTRLVSPPEGTLVQAQQTLLTTVTVLDPAYVNFSFTDAEFQAFQTLNARLAKPITSNDVSVELRFGDGTVYPRAGRLDVSASLVSEETGTIRARAIFANPDGRLLPGQFVRVAVKGVALPGAIAIPKQAVSQGPQGPFVYVVDDGGNAVPQPVKLANDLGERWVVEDGLKPGDRVIVDGIMRVRPGNPVKAVALDAPRQAAAGPAAERAADRGTAKAPSATDAR</sequence>
<feature type="domain" description="Multidrug resistance protein MdtA-like C-terminal permuted SH3" evidence="8">
    <location>
        <begin position="307"/>
        <end position="366"/>
    </location>
</feature>
<dbReference type="Gene3D" id="2.40.50.100">
    <property type="match status" value="1"/>
</dbReference>
<organism evidence="9 10">
    <name type="scientific">Chelatococcus reniformis</name>
    <dbReference type="NCBI Taxonomy" id="1494448"/>
    <lineage>
        <taxon>Bacteria</taxon>
        <taxon>Pseudomonadati</taxon>
        <taxon>Pseudomonadota</taxon>
        <taxon>Alphaproteobacteria</taxon>
        <taxon>Hyphomicrobiales</taxon>
        <taxon>Chelatococcaceae</taxon>
        <taxon>Chelatococcus</taxon>
    </lineage>
</organism>
<comment type="subcellular location">
    <subcellularLocation>
        <location evidence="1">Cell envelope</location>
    </subcellularLocation>
</comment>
<dbReference type="Pfam" id="PF25917">
    <property type="entry name" value="BSH_RND"/>
    <property type="match status" value="1"/>
</dbReference>
<dbReference type="InterPro" id="IPR006143">
    <property type="entry name" value="RND_pump_MFP"/>
</dbReference>
<comment type="caution">
    <text evidence="9">The sequence shown here is derived from an EMBL/GenBank/DDBJ whole genome shotgun (WGS) entry which is preliminary data.</text>
</comment>
<dbReference type="InterPro" id="IPR058624">
    <property type="entry name" value="MdtA-like_HH"/>
</dbReference>
<evidence type="ECO:0000313" key="9">
    <source>
        <dbReference type="EMBL" id="GGC59943.1"/>
    </source>
</evidence>
<evidence type="ECO:0000259" key="8">
    <source>
        <dbReference type="Pfam" id="PF25967"/>
    </source>
</evidence>
<name>A0A916U5Y3_9HYPH</name>
<keyword evidence="10" id="KW-1185">Reference proteome</keyword>
<dbReference type="AlphaFoldDB" id="A0A916U5Y3"/>
<evidence type="ECO:0000256" key="1">
    <source>
        <dbReference type="ARBA" id="ARBA00004196"/>
    </source>
</evidence>
<evidence type="ECO:0000256" key="4">
    <source>
        <dbReference type="SAM" id="MobiDB-lite"/>
    </source>
</evidence>
<evidence type="ECO:0000259" key="6">
    <source>
        <dbReference type="Pfam" id="PF25917"/>
    </source>
</evidence>
<feature type="domain" description="Multidrug resistance protein MdtA-like barrel-sandwich hybrid" evidence="6">
    <location>
        <begin position="67"/>
        <end position="207"/>
    </location>
</feature>
<feature type="coiled-coil region" evidence="3">
    <location>
        <begin position="108"/>
        <end position="173"/>
    </location>
</feature>
<dbReference type="Gene3D" id="2.40.420.20">
    <property type="match status" value="1"/>
</dbReference>
<dbReference type="InterPro" id="IPR058625">
    <property type="entry name" value="MdtA-like_BSH"/>
</dbReference>
<accession>A0A916U5Y3</accession>
<dbReference type="Pfam" id="PF25876">
    <property type="entry name" value="HH_MFP_RND"/>
    <property type="match status" value="1"/>
</dbReference>
<dbReference type="InterPro" id="IPR058626">
    <property type="entry name" value="MdtA-like_b-barrel"/>
</dbReference>
<feature type="domain" description="Multidrug resistance protein MdtA-like alpha-helical hairpin" evidence="5">
    <location>
        <begin position="108"/>
        <end position="177"/>
    </location>
</feature>
<proteinExistence type="inferred from homology"/>
<dbReference type="FunFam" id="2.40.420.20:FF:000001">
    <property type="entry name" value="Efflux RND transporter periplasmic adaptor subunit"/>
    <property type="match status" value="1"/>
</dbReference>
<feature type="region of interest" description="Disordered" evidence="4">
    <location>
        <begin position="380"/>
        <end position="409"/>
    </location>
</feature>
<dbReference type="RefSeq" id="WP_188608858.1">
    <property type="nucleotide sequence ID" value="NZ_BMGG01000003.1"/>
</dbReference>
<evidence type="ECO:0000313" key="10">
    <source>
        <dbReference type="Proteomes" id="UP000637002"/>
    </source>
</evidence>
<evidence type="ECO:0000256" key="3">
    <source>
        <dbReference type="SAM" id="Coils"/>
    </source>
</evidence>
<dbReference type="GO" id="GO:0022857">
    <property type="term" value="F:transmembrane transporter activity"/>
    <property type="evidence" value="ECO:0007669"/>
    <property type="project" value="InterPro"/>
</dbReference>
<dbReference type="GO" id="GO:0005886">
    <property type="term" value="C:plasma membrane"/>
    <property type="evidence" value="ECO:0007669"/>
    <property type="project" value="UniProtKB-SubCell"/>
</dbReference>
<keyword evidence="3" id="KW-0175">Coiled coil</keyword>
<dbReference type="NCBIfam" id="TIGR01730">
    <property type="entry name" value="RND_mfp"/>
    <property type="match status" value="1"/>
</dbReference>